<comment type="caution">
    <text evidence="1">The sequence shown here is derived from an EMBL/GenBank/DDBJ whole genome shotgun (WGS) entry which is preliminary data.</text>
</comment>
<dbReference type="SUPFAM" id="SSF53850">
    <property type="entry name" value="Periplasmic binding protein-like II"/>
    <property type="match status" value="1"/>
</dbReference>
<dbReference type="Gene3D" id="3.40.190.10">
    <property type="entry name" value="Periplasmic binding protein-like II"/>
    <property type="match status" value="1"/>
</dbReference>
<name>A0A2G6KF75_9BACT</name>
<gene>
    <name evidence="1" type="ORF">CSA56_07875</name>
</gene>
<reference evidence="1 2" key="1">
    <citation type="submission" date="2017-10" db="EMBL/GenBank/DDBJ databases">
        <title>Novel microbial diversity and functional potential in the marine mammal oral microbiome.</title>
        <authorList>
            <person name="Dudek N.K."/>
            <person name="Sun C.L."/>
            <person name="Burstein D."/>
            <person name="Kantor R.S."/>
            <person name="Aliaga Goltsman D.S."/>
            <person name="Bik E.M."/>
            <person name="Thomas B.C."/>
            <person name="Banfield J.F."/>
            <person name="Relman D.A."/>
        </authorList>
    </citation>
    <scope>NUCLEOTIDE SEQUENCE [LARGE SCALE GENOMIC DNA]</scope>
    <source>
        <strain evidence="1">DOLJORAL78_47_16</strain>
    </source>
</reference>
<proteinExistence type="predicted"/>
<dbReference type="EMBL" id="PDSK01000090">
    <property type="protein sequence ID" value="PIE34295.1"/>
    <property type="molecule type" value="Genomic_DNA"/>
</dbReference>
<dbReference type="InterPro" id="IPR006059">
    <property type="entry name" value="SBP"/>
</dbReference>
<dbReference type="Proteomes" id="UP000230821">
    <property type="component" value="Unassembled WGS sequence"/>
</dbReference>
<dbReference type="AlphaFoldDB" id="A0A2G6KF75"/>
<dbReference type="Pfam" id="PF13416">
    <property type="entry name" value="SBP_bac_8"/>
    <property type="match status" value="1"/>
</dbReference>
<evidence type="ECO:0000313" key="1">
    <source>
        <dbReference type="EMBL" id="PIE34295.1"/>
    </source>
</evidence>
<accession>A0A2G6KF75</accession>
<protein>
    <submittedName>
        <fullName evidence="1">Sugar ABC transporter substrate-binding protein</fullName>
    </submittedName>
</protein>
<sequence length="438" mass="48958">MNLQRYSILVMTLAMLTIAAFSVVPYVAMAAEDIEISLWGGWSEIEPIYQEAAEAYNKMHPNVTIKVLTSPLREFEQKLSATIPADTAACIIEVSPYPMQKFLTAGLIPPAPANVVEFMTVSGRFPEALVSDNLGEDGNYYGLNYFQGRHAIYWNKDKFTAAGLDGPPATMDELVEYAQKLAEYDGDKLTSSGVSLRLSGGGSGVGEKFWMYLFPYGGTIIEKTPSGKWHNGYNNEAGQKALQMYLDMVWKNKTDSHEIKHDAEAFELGQTAMFVRESWVIGDAAKKAPDLNFDTAPMPKGARWGDLATGVNLYVTRSCKHPDVAWDFILFLNSEENLQALLKKTGWLPQRLDIDLSAVVEETPQYKSFLFRDPDYQIYTYPTLPEFDEILTKFSARLVNAFLDKSLVDNPYSVAKFLEEAAAETDSILKRNGHYGTE</sequence>
<organism evidence="1 2">
    <name type="scientific">candidate division KSB3 bacterium</name>
    <dbReference type="NCBI Taxonomy" id="2044937"/>
    <lineage>
        <taxon>Bacteria</taxon>
        <taxon>candidate division KSB3</taxon>
    </lineage>
</organism>
<evidence type="ECO:0000313" key="2">
    <source>
        <dbReference type="Proteomes" id="UP000230821"/>
    </source>
</evidence>
<dbReference type="PANTHER" id="PTHR43649:SF12">
    <property type="entry name" value="DIACETYLCHITOBIOSE BINDING PROTEIN DASA"/>
    <property type="match status" value="1"/>
</dbReference>
<dbReference type="PANTHER" id="PTHR43649">
    <property type="entry name" value="ARABINOSE-BINDING PROTEIN-RELATED"/>
    <property type="match status" value="1"/>
</dbReference>
<dbReference type="InterPro" id="IPR050490">
    <property type="entry name" value="Bact_solute-bd_prot1"/>
</dbReference>